<protein>
    <recommendedName>
        <fullName evidence="4">DUF5590 domain-containing protein</fullName>
    </recommendedName>
</protein>
<comment type="caution">
    <text evidence="2">The sequence shown here is derived from an EMBL/GenBank/DDBJ whole genome shotgun (WGS) entry which is preliminary data.</text>
</comment>
<evidence type="ECO:0000313" key="2">
    <source>
        <dbReference type="EMBL" id="OMD45404.1"/>
    </source>
</evidence>
<name>A0ABX3H4M9_PAEBO</name>
<sequence>MRRKTVAIWSGVIFFIVIGIGVGYKMYDKDTANYDKWSSKWGITIPKPAELVVVYESEPSFHGDGEGYFVLNYNEEQLAKVQDQALWQPINEESRHSLEGEVLQFTQSIIPVTQKEIAKYGKLYKNYPTEYGAGDYYYYKKKEDGSYCIVILNVDKQRLYLMEWIQ</sequence>
<evidence type="ECO:0000313" key="3">
    <source>
        <dbReference type="Proteomes" id="UP000187412"/>
    </source>
</evidence>
<dbReference type="Proteomes" id="UP000187412">
    <property type="component" value="Unassembled WGS sequence"/>
</dbReference>
<keyword evidence="1" id="KW-0812">Transmembrane</keyword>
<evidence type="ECO:0008006" key="4">
    <source>
        <dbReference type="Google" id="ProtNLM"/>
    </source>
</evidence>
<reference evidence="2 3" key="1">
    <citation type="submission" date="2016-10" db="EMBL/GenBank/DDBJ databases">
        <title>Paenibacillus species isolates.</title>
        <authorList>
            <person name="Beno S.M."/>
        </authorList>
    </citation>
    <scope>NUCLEOTIDE SEQUENCE [LARGE SCALE GENOMIC DNA]</scope>
    <source>
        <strain evidence="2 3">FSL H7-0744</strain>
    </source>
</reference>
<proteinExistence type="predicted"/>
<dbReference type="RefSeq" id="WP_076112463.1">
    <property type="nucleotide sequence ID" value="NZ_MPTB01000026.1"/>
</dbReference>
<evidence type="ECO:0000256" key="1">
    <source>
        <dbReference type="SAM" id="Phobius"/>
    </source>
</evidence>
<accession>A0ABX3H4M9</accession>
<feature type="transmembrane region" description="Helical" evidence="1">
    <location>
        <begin position="6"/>
        <end position="27"/>
    </location>
</feature>
<keyword evidence="3" id="KW-1185">Reference proteome</keyword>
<dbReference type="EMBL" id="MPTB01000026">
    <property type="protein sequence ID" value="OMD45404.1"/>
    <property type="molecule type" value="Genomic_DNA"/>
</dbReference>
<organism evidence="2 3">
    <name type="scientific">Paenibacillus borealis</name>
    <dbReference type="NCBI Taxonomy" id="160799"/>
    <lineage>
        <taxon>Bacteria</taxon>
        <taxon>Bacillati</taxon>
        <taxon>Bacillota</taxon>
        <taxon>Bacilli</taxon>
        <taxon>Bacillales</taxon>
        <taxon>Paenibacillaceae</taxon>
        <taxon>Paenibacillus</taxon>
    </lineage>
</organism>
<keyword evidence="1" id="KW-0472">Membrane</keyword>
<keyword evidence="1" id="KW-1133">Transmembrane helix</keyword>
<gene>
    <name evidence="2" type="ORF">BSK56_19990</name>
</gene>